<reference evidence="3 4" key="1">
    <citation type="submission" date="2019-07" db="EMBL/GenBank/DDBJ databases">
        <title>Lentzea xizangensis sp. nov., isolated from Qinghai-Tibetan Plateau Soils.</title>
        <authorList>
            <person name="Huang J."/>
        </authorList>
    </citation>
    <scope>NUCLEOTIDE SEQUENCE [LARGE SCALE GENOMIC DNA]</scope>
    <source>
        <strain evidence="3 4">FXJ1.1311</strain>
    </source>
</reference>
<organism evidence="3 4">
    <name type="scientific">Lentzea tibetensis</name>
    <dbReference type="NCBI Taxonomy" id="2591470"/>
    <lineage>
        <taxon>Bacteria</taxon>
        <taxon>Bacillati</taxon>
        <taxon>Actinomycetota</taxon>
        <taxon>Actinomycetes</taxon>
        <taxon>Pseudonocardiales</taxon>
        <taxon>Pseudonocardiaceae</taxon>
        <taxon>Lentzea</taxon>
    </lineage>
</organism>
<gene>
    <name evidence="3" type="ORF">FKR81_19710</name>
</gene>
<proteinExistence type="predicted"/>
<feature type="chain" id="PRO_5022010983" evidence="2">
    <location>
        <begin position="29"/>
        <end position="155"/>
    </location>
</feature>
<name>A0A563ERX5_9PSEU</name>
<dbReference type="EMBL" id="VOBR01000012">
    <property type="protein sequence ID" value="TWP50409.1"/>
    <property type="molecule type" value="Genomic_DNA"/>
</dbReference>
<evidence type="ECO:0000313" key="3">
    <source>
        <dbReference type="EMBL" id="TWP50409.1"/>
    </source>
</evidence>
<dbReference type="OrthoDB" id="4254043at2"/>
<evidence type="ECO:0000256" key="1">
    <source>
        <dbReference type="SAM" id="MobiDB-lite"/>
    </source>
</evidence>
<dbReference type="RefSeq" id="WP_146353571.1">
    <property type="nucleotide sequence ID" value="NZ_VOBR01000012.1"/>
</dbReference>
<sequence length="155" mass="15405">MQMSYSQRIMGVTAALAAVLGTAIPASAAADTTPVGTWDGIVTVADAPAQHATLSFAASGKACVTFGSGESASTGVGTWSATDADHFSFEVVRGALDPAGNPITVKASQQAGQESDNFTSSGVSEIFASDGTPLGSWPSKASATRTSASDPADCV</sequence>
<comment type="caution">
    <text evidence="3">The sequence shown here is derived from an EMBL/GenBank/DDBJ whole genome shotgun (WGS) entry which is preliminary data.</text>
</comment>
<evidence type="ECO:0000256" key="2">
    <source>
        <dbReference type="SAM" id="SignalP"/>
    </source>
</evidence>
<dbReference type="AlphaFoldDB" id="A0A563ERX5"/>
<dbReference type="Proteomes" id="UP000316639">
    <property type="component" value="Unassembled WGS sequence"/>
</dbReference>
<evidence type="ECO:0000313" key="4">
    <source>
        <dbReference type="Proteomes" id="UP000316639"/>
    </source>
</evidence>
<accession>A0A563ERX5</accession>
<keyword evidence="4" id="KW-1185">Reference proteome</keyword>
<protein>
    <submittedName>
        <fullName evidence="3">Uncharacterized protein</fullName>
    </submittedName>
</protein>
<feature type="compositionally biased region" description="Polar residues" evidence="1">
    <location>
        <begin position="139"/>
        <end position="149"/>
    </location>
</feature>
<keyword evidence="2" id="KW-0732">Signal</keyword>
<feature type="signal peptide" evidence="2">
    <location>
        <begin position="1"/>
        <end position="28"/>
    </location>
</feature>
<feature type="region of interest" description="Disordered" evidence="1">
    <location>
        <begin position="129"/>
        <end position="155"/>
    </location>
</feature>